<dbReference type="Proteomes" id="UP001321186">
    <property type="component" value="Unassembled WGS sequence"/>
</dbReference>
<gene>
    <name evidence="1" type="ORF">G9H61_04100</name>
</gene>
<organism evidence="1 2">
    <name type="scientific">Aquirufa ecclesiirivi</name>
    <dbReference type="NCBI Taxonomy" id="2715124"/>
    <lineage>
        <taxon>Bacteria</taxon>
        <taxon>Pseudomonadati</taxon>
        <taxon>Bacteroidota</taxon>
        <taxon>Cytophagia</taxon>
        <taxon>Cytophagales</taxon>
        <taxon>Flectobacillaceae</taxon>
        <taxon>Aquirufa</taxon>
    </lineage>
</organism>
<sequence length="53" mass="6154">MNNNKQKKYVEKSNSKEEKRVWISPKLEDWENTNIEFHLGGAADGGVQTYNIN</sequence>
<evidence type="ECO:0000313" key="1">
    <source>
        <dbReference type="EMBL" id="MCZ2474613.1"/>
    </source>
</evidence>
<name>A0ABT4JEF9_9BACT</name>
<evidence type="ECO:0000313" key="2">
    <source>
        <dbReference type="Proteomes" id="UP001321186"/>
    </source>
</evidence>
<dbReference type="RefSeq" id="WP_269009598.1">
    <property type="nucleotide sequence ID" value="NZ_JAANOH010000001.1"/>
</dbReference>
<proteinExistence type="predicted"/>
<dbReference type="EMBL" id="JAANOH010000001">
    <property type="protein sequence ID" value="MCZ2474613.1"/>
    <property type="molecule type" value="Genomic_DNA"/>
</dbReference>
<reference evidence="1 2" key="1">
    <citation type="submission" date="2020-03" db="EMBL/GenBank/DDBJ databases">
        <authorList>
            <person name="Pitt A."/>
            <person name="Hahn M.W."/>
        </authorList>
    </citation>
    <scope>NUCLEOTIDE SEQUENCE [LARGE SCALE GENOMIC DNA]</scope>
    <source>
        <strain evidence="1 2">5A-MARBSE</strain>
    </source>
</reference>
<comment type="caution">
    <text evidence="1">The sequence shown here is derived from an EMBL/GenBank/DDBJ whole genome shotgun (WGS) entry which is preliminary data.</text>
</comment>
<protein>
    <submittedName>
        <fullName evidence="1">Uncharacterized protein</fullName>
    </submittedName>
</protein>
<accession>A0ABT4JEF9</accession>
<keyword evidence="2" id="KW-1185">Reference proteome</keyword>